<dbReference type="Pfam" id="PF01136">
    <property type="entry name" value="Peptidase_U32"/>
    <property type="match status" value="1"/>
</dbReference>
<dbReference type="UniPathway" id="UPA00232"/>
<dbReference type="RefSeq" id="WP_072327067.1">
    <property type="nucleotide sequence ID" value="NZ_FPJW01000012.1"/>
</dbReference>
<feature type="binding site" evidence="1">
    <location>
        <position position="196"/>
    </location>
    <ligand>
        <name>[4Fe-4S] cluster</name>
        <dbReference type="ChEBI" id="CHEBI:49883"/>
    </ligand>
</feature>
<dbReference type="PANTHER" id="PTHR30217">
    <property type="entry name" value="PEPTIDASE U32 FAMILY"/>
    <property type="match status" value="1"/>
</dbReference>
<sequence length="304" mass="34160">MKLTLGPLLFFWPAEQVRAFYQQVAEWPVDRVCLGETVCSRRREMKLPDWLMIADQLKAAGKEVLLSSQTLLESEADLRQLYKLVEAAADSSSVALVEASDMSAVQVCHELQQPFMAGAALNIYNTATLDLLVRQGMQHWVFPVELPKETLTDMQQWIVQQQPQLQTEVFAFGHLPLAWSARCFTARHHDLPKDRCQFVCRDYPSGLSLHSQEQHQLFTMNGIQTLSGACCNLLDQGPEIKDMGISSLRLSPIASGMAEVVAAFDVMRNGQLPERDPLQLLDLDRCNGYWFGAPGMQQLQLSGH</sequence>
<feature type="binding site" evidence="1">
    <location>
        <position position="183"/>
    </location>
    <ligand>
        <name>[4Fe-4S] cluster</name>
        <dbReference type="ChEBI" id="CHEBI:49883"/>
    </ligand>
</feature>
<dbReference type="HAMAP" id="MF_02233">
    <property type="entry name" value="UbiV"/>
    <property type="match status" value="1"/>
</dbReference>
<gene>
    <name evidence="1" type="primary">ubiV</name>
    <name evidence="2" type="ORF">SAMN02745752_02746</name>
</gene>
<reference evidence="2 3" key="1">
    <citation type="submission" date="2016-11" db="EMBL/GenBank/DDBJ databases">
        <authorList>
            <person name="Jaros S."/>
            <person name="Januszkiewicz K."/>
            <person name="Wedrychowicz H."/>
        </authorList>
    </citation>
    <scope>NUCLEOTIDE SEQUENCE [LARGE SCALE GENOMIC DNA]</scope>
    <source>
        <strain evidence="2 3">DSM 21637</strain>
    </source>
</reference>
<dbReference type="AlphaFoldDB" id="A0A1K1ZNC3"/>
<dbReference type="GO" id="GO:0006744">
    <property type="term" value="P:ubiquinone biosynthetic process"/>
    <property type="evidence" value="ECO:0007669"/>
    <property type="project" value="UniProtKB-UniRule"/>
</dbReference>
<dbReference type="InterPro" id="IPR051454">
    <property type="entry name" value="RNA/ubiquinone_mod_enzymes"/>
</dbReference>
<dbReference type="EMBL" id="FPJW01000012">
    <property type="protein sequence ID" value="SFX74997.1"/>
    <property type="molecule type" value="Genomic_DNA"/>
</dbReference>
<dbReference type="GO" id="GO:0051539">
    <property type="term" value="F:4 iron, 4 sulfur cluster binding"/>
    <property type="evidence" value="ECO:0007669"/>
    <property type="project" value="UniProtKB-UniRule"/>
</dbReference>
<dbReference type="STRING" id="1122209.SAMN02745752_02746"/>
<dbReference type="InterPro" id="IPR043693">
    <property type="entry name" value="UbiV"/>
</dbReference>
<keyword evidence="2" id="KW-0378">Hydrolase</keyword>
<protein>
    <recommendedName>
        <fullName evidence="1">Ubiquinone biosynthesis protein UbiV</fullName>
    </recommendedName>
</protein>
<comment type="subunit">
    <text evidence="1">Forms a heterodimer with UbiU.</text>
</comment>
<keyword evidence="1" id="KW-0479">Metal-binding</keyword>
<dbReference type="Proteomes" id="UP000182350">
    <property type="component" value="Unassembled WGS sequence"/>
</dbReference>
<comment type="pathway">
    <text evidence="1">Cofactor biosynthesis; ubiquinone biosynthesis.</text>
</comment>
<feature type="binding site" evidence="1">
    <location>
        <position position="39"/>
    </location>
    <ligand>
        <name>[4Fe-4S] cluster</name>
        <dbReference type="ChEBI" id="CHEBI:49883"/>
    </ligand>
</feature>
<accession>A0A1K1ZNC3</accession>
<feature type="binding site" evidence="1">
    <location>
        <position position="200"/>
    </location>
    <ligand>
        <name>[4Fe-4S] cluster</name>
        <dbReference type="ChEBI" id="CHEBI:49883"/>
    </ligand>
</feature>
<comment type="cofactor">
    <cofactor evidence="1">
        <name>[4Fe-4S] cluster</name>
        <dbReference type="ChEBI" id="CHEBI:49883"/>
    </cofactor>
</comment>
<dbReference type="GO" id="GO:0046872">
    <property type="term" value="F:metal ion binding"/>
    <property type="evidence" value="ECO:0007669"/>
    <property type="project" value="UniProtKB-KW"/>
</dbReference>
<dbReference type="GO" id="GO:0006508">
    <property type="term" value="P:proteolysis"/>
    <property type="evidence" value="ECO:0007669"/>
    <property type="project" value="UniProtKB-KW"/>
</dbReference>
<keyword evidence="1" id="KW-0411">Iron-sulfur</keyword>
<evidence type="ECO:0000313" key="3">
    <source>
        <dbReference type="Proteomes" id="UP000182350"/>
    </source>
</evidence>
<keyword evidence="3" id="KW-1185">Reference proteome</keyword>
<dbReference type="GO" id="GO:0008233">
    <property type="term" value="F:peptidase activity"/>
    <property type="evidence" value="ECO:0007669"/>
    <property type="project" value="UniProtKB-KW"/>
</dbReference>
<keyword evidence="1" id="KW-0408">Iron</keyword>
<comment type="function">
    <text evidence="1">Required for O(2)-independent ubiquinone (coenzyme Q) biosynthesis. Together with UbiU, is essential for the C6-hydroxylation reaction in the oxygen-independent ubiquinone biosynthesis pathway.</text>
</comment>
<dbReference type="PANTHER" id="PTHR30217:SF11">
    <property type="entry name" value="UBIQUINONE BIOSYNTHESIS PROTEIN UBIV"/>
    <property type="match status" value="1"/>
</dbReference>
<keyword evidence="2" id="KW-0645">Protease</keyword>
<evidence type="ECO:0000313" key="2">
    <source>
        <dbReference type="EMBL" id="SFX74997.1"/>
    </source>
</evidence>
<keyword evidence="1" id="KW-0004">4Fe-4S</keyword>
<organism evidence="2 3">
    <name type="scientific">Marinospirillum alkaliphilum DSM 21637</name>
    <dbReference type="NCBI Taxonomy" id="1122209"/>
    <lineage>
        <taxon>Bacteria</taxon>
        <taxon>Pseudomonadati</taxon>
        <taxon>Pseudomonadota</taxon>
        <taxon>Gammaproteobacteria</taxon>
        <taxon>Oceanospirillales</taxon>
        <taxon>Oceanospirillaceae</taxon>
        <taxon>Marinospirillum</taxon>
    </lineage>
</organism>
<dbReference type="NCBIfam" id="NF011991">
    <property type="entry name" value="PRK15447.1"/>
    <property type="match status" value="1"/>
</dbReference>
<proteinExistence type="inferred from homology"/>
<name>A0A1K1ZNC3_9GAMM</name>
<dbReference type="OrthoDB" id="8523349at2"/>
<evidence type="ECO:0000256" key="1">
    <source>
        <dbReference type="HAMAP-Rule" id="MF_02233"/>
    </source>
</evidence>
<keyword evidence="1" id="KW-0831">Ubiquinone biosynthesis</keyword>
<comment type="similarity">
    <text evidence="1">Belongs to the peptidase U32 family. UbiV subfamily.</text>
</comment>
<dbReference type="InterPro" id="IPR001539">
    <property type="entry name" value="Peptidase_U32"/>
</dbReference>